<accession>A0A2N9FU82</accession>
<dbReference type="EMBL" id="OIVN01001137">
    <property type="protein sequence ID" value="SPC90314.1"/>
    <property type="molecule type" value="Genomic_DNA"/>
</dbReference>
<dbReference type="AlphaFoldDB" id="A0A2N9FU82"/>
<feature type="region of interest" description="Disordered" evidence="2">
    <location>
        <begin position="1"/>
        <end position="209"/>
    </location>
</feature>
<comment type="similarity">
    <text evidence="1">Belongs to the GeBP family.</text>
</comment>
<evidence type="ECO:0000256" key="1">
    <source>
        <dbReference type="ARBA" id="ARBA00010820"/>
    </source>
</evidence>
<sequence>MSEESNTSPSPIQDMTQEKEKEAQNLQEPPQPQEQKREEQKKEEEQKVASPLSTSDERTVSNDTSTPLTSEEEENLQEPPQPQEQKEEEEEQKVASPLSTSDDTTVSTDTSTPLTSEEEEENSSTAASHVGGEMASSTEDEDVDVDIISLSSPCVRPARRPVQDSHKIDDDYDSPSQAKKKEIDDNDSHSQGKEKKIKTEPTQDDTPSPFLERVFTDIECEIGFLNSIIDFEKKHNRYPFFDYNAVIVFIKDWLQVEATSRQMTDAIVKLRKKYIDTKLKMGVHENFSDSRDQTAFNLAHEIWSSVTEEDWTILKLGIIAPAHRDEQAGRGGDSPGCS</sequence>
<dbReference type="InterPro" id="IPR053932">
    <property type="entry name" value="GeBP-like_DBD"/>
</dbReference>
<evidence type="ECO:0000313" key="4">
    <source>
        <dbReference type="EMBL" id="SPC90314.1"/>
    </source>
</evidence>
<gene>
    <name evidence="4" type="ORF">FSB_LOCUS18196</name>
</gene>
<feature type="compositionally biased region" description="Polar residues" evidence="2">
    <location>
        <begin position="1"/>
        <end position="15"/>
    </location>
</feature>
<feature type="domain" description="Glabrous enhancer-binding protein-like DBD" evidence="3">
    <location>
        <begin position="213"/>
        <end position="304"/>
    </location>
</feature>
<proteinExistence type="inferred from homology"/>
<evidence type="ECO:0000256" key="2">
    <source>
        <dbReference type="SAM" id="MobiDB-lite"/>
    </source>
</evidence>
<feature type="compositionally biased region" description="Low complexity" evidence="2">
    <location>
        <begin position="96"/>
        <end position="115"/>
    </location>
</feature>
<feature type="compositionally biased region" description="Basic and acidic residues" evidence="2">
    <location>
        <begin position="179"/>
        <end position="201"/>
    </location>
</feature>
<reference evidence="4" key="1">
    <citation type="submission" date="2018-02" db="EMBL/GenBank/DDBJ databases">
        <authorList>
            <person name="Cohen D.B."/>
            <person name="Kent A.D."/>
        </authorList>
    </citation>
    <scope>NUCLEOTIDE SEQUENCE</scope>
</reference>
<feature type="compositionally biased region" description="Basic and acidic residues" evidence="2">
    <location>
        <begin position="34"/>
        <end position="47"/>
    </location>
</feature>
<dbReference type="Pfam" id="PF04504">
    <property type="entry name" value="GeBP-like_DBD"/>
    <property type="match status" value="1"/>
</dbReference>
<name>A0A2N9FU82_FAGSY</name>
<protein>
    <recommendedName>
        <fullName evidence="3">Glabrous enhancer-binding protein-like DBD domain-containing protein</fullName>
    </recommendedName>
</protein>
<organism evidence="4">
    <name type="scientific">Fagus sylvatica</name>
    <name type="common">Beechnut</name>
    <dbReference type="NCBI Taxonomy" id="28930"/>
    <lineage>
        <taxon>Eukaryota</taxon>
        <taxon>Viridiplantae</taxon>
        <taxon>Streptophyta</taxon>
        <taxon>Embryophyta</taxon>
        <taxon>Tracheophyta</taxon>
        <taxon>Spermatophyta</taxon>
        <taxon>Magnoliopsida</taxon>
        <taxon>eudicotyledons</taxon>
        <taxon>Gunneridae</taxon>
        <taxon>Pentapetalae</taxon>
        <taxon>rosids</taxon>
        <taxon>fabids</taxon>
        <taxon>Fagales</taxon>
        <taxon>Fagaceae</taxon>
        <taxon>Fagus</taxon>
    </lineage>
</organism>
<evidence type="ECO:0000259" key="3">
    <source>
        <dbReference type="Pfam" id="PF04504"/>
    </source>
</evidence>